<feature type="transmembrane region" description="Helical" evidence="1">
    <location>
        <begin position="85"/>
        <end position="105"/>
    </location>
</feature>
<sequence length="149" mass="16337">MANPVLLRSTLAMGTAHLVAMLLWLRSWVNDPLLVFVYQVGLLTSLLNHGLTHPAWVWLDRAWMALGCTVDLTRILALRDSGQQAVLLALQATLVTAFFIAKYLIARSAHKPSGNGPHLVTHLGASVLHVWLLRLAAQDGTSPRLSHSH</sequence>
<keyword evidence="1" id="KW-0472">Membrane</keyword>
<dbReference type="EMBL" id="BLLF01000799">
    <property type="protein sequence ID" value="GFH15050.1"/>
    <property type="molecule type" value="Genomic_DNA"/>
</dbReference>
<keyword evidence="1" id="KW-0812">Transmembrane</keyword>
<feature type="transmembrane region" description="Helical" evidence="1">
    <location>
        <begin position="32"/>
        <end position="51"/>
    </location>
</feature>
<comment type="caution">
    <text evidence="2">The sequence shown here is derived from an EMBL/GenBank/DDBJ whole genome shotgun (WGS) entry which is preliminary data.</text>
</comment>
<evidence type="ECO:0000256" key="1">
    <source>
        <dbReference type="SAM" id="Phobius"/>
    </source>
</evidence>
<evidence type="ECO:0000313" key="3">
    <source>
        <dbReference type="Proteomes" id="UP000485058"/>
    </source>
</evidence>
<feature type="transmembrane region" description="Helical" evidence="1">
    <location>
        <begin position="6"/>
        <end position="25"/>
    </location>
</feature>
<protein>
    <submittedName>
        <fullName evidence="2">Uncharacterized protein</fullName>
    </submittedName>
</protein>
<dbReference type="AlphaFoldDB" id="A0A699YZQ3"/>
<reference evidence="2 3" key="1">
    <citation type="submission" date="2020-02" db="EMBL/GenBank/DDBJ databases">
        <title>Draft genome sequence of Haematococcus lacustris strain NIES-144.</title>
        <authorList>
            <person name="Morimoto D."/>
            <person name="Nakagawa S."/>
            <person name="Yoshida T."/>
            <person name="Sawayama S."/>
        </authorList>
    </citation>
    <scope>NUCLEOTIDE SEQUENCE [LARGE SCALE GENOMIC DNA]</scope>
    <source>
        <strain evidence="2 3">NIES-144</strain>
    </source>
</reference>
<evidence type="ECO:0000313" key="2">
    <source>
        <dbReference type="EMBL" id="GFH15050.1"/>
    </source>
</evidence>
<accession>A0A699YZQ3</accession>
<keyword evidence="1" id="KW-1133">Transmembrane helix</keyword>
<keyword evidence="3" id="KW-1185">Reference proteome</keyword>
<dbReference type="Proteomes" id="UP000485058">
    <property type="component" value="Unassembled WGS sequence"/>
</dbReference>
<proteinExistence type="predicted"/>
<gene>
    <name evidence="2" type="ORF">HaLaN_11209</name>
</gene>
<organism evidence="2 3">
    <name type="scientific">Haematococcus lacustris</name>
    <name type="common">Green alga</name>
    <name type="synonym">Haematococcus pluvialis</name>
    <dbReference type="NCBI Taxonomy" id="44745"/>
    <lineage>
        <taxon>Eukaryota</taxon>
        <taxon>Viridiplantae</taxon>
        <taxon>Chlorophyta</taxon>
        <taxon>core chlorophytes</taxon>
        <taxon>Chlorophyceae</taxon>
        <taxon>CS clade</taxon>
        <taxon>Chlamydomonadales</taxon>
        <taxon>Haematococcaceae</taxon>
        <taxon>Haematococcus</taxon>
    </lineage>
</organism>
<name>A0A699YZQ3_HAELA</name>